<reference evidence="3 4" key="2">
    <citation type="journal article" date="2010" name="Nucleic Acids Res.">
        <title>BeetleBase in 2010: revisions to provide comprehensive genomic information for Tribolium castaneum.</title>
        <authorList>
            <person name="Kim H.S."/>
            <person name="Murphy T."/>
            <person name="Xia J."/>
            <person name="Caragea D."/>
            <person name="Park Y."/>
            <person name="Beeman R.W."/>
            <person name="Lorenzen M.D."/>
            <person name="Butcher S."/>
            <person name="Manak J.R."/>
            <person name="Brown S.J."/>
        </authorList>
    </citation>
    <scope>GENOME REANNOTATION</scope>
    <source>
        <strain evidence="3 4">Georgia GA2</strain>
    </source>
</reference>
<dbReference type="PANTHER" id="PTHR31195">
    <property type="entry name" value="GEO02494P1"/>
    <property type="match status" value="1"/>
</dbReference>
<protein>
    <submittedName>
        <fullName evidence="3">Uncharacterized protein KIAA1143 homolog-like Protein</fullName>
    </submittedName>
</protein>
<keyword evidence="4" id="KW-1185">Reference proteome</keyword>
<evidence type="ECO:0000259" key="2">
    <source>
        <dbReference type="Pfam" id="PF15377"/>
    </source>
</evidence>
<gene>
    <name evidence="3" type="primary">AUGUSTUS-3.0.2_02394</name>
    <name evidence="3" type="ORF">TcasGA2_TC002394</name>
</gene>
<dbReference type="InterPro" id="IPR027911">
    <property type="entry name" value="DUF4604"/>
</dbReference>
<sequence>MEAENKPSREGRNRLAPLATNKNRADDAMSKRNITFTKPEEPEFLKRLKQAAGYQEGPTVDTKRQDLGPAEDLEEAADERPTVVVLQEGDLTAEEAAKLEKESEEAPADLNTRIVFKAPKKKNENQPSKTTNVKKVKSKTLLSFDEEEDDD</sequence>
<proteinExistence type="predicted"/>
<dbReference type="AlphaFoldDB" id="D6WIW8"/>
<dbReference type="Proteomes" id="UP000007266">
    <property type="component" value="Linkage group 3"/>
</dbReference>
<dbReference type="Pfam" id="PF15377">
    <property type="entry name" value="DUF4604"/>
    <property type="match status" value="1"/>
</dbReference>
<dbReference type="PANTHER" id="PTHR31195:SF2">
    <property type="entry name" value="GEO02494P1"/>
    <property type="match status" value="1"/>
</dbReference>
<organism evidence="3 4">
    <name type="scientific">Tribolium castaneum</name>
    <name type="common">Red flour beetle</name>
    <dbReference type="NCBI Taxonomy" id="7070"/>
    <lineage>
        <taxon>Eukaryota</taxon>
        <taxon>Metazoa</taxon>
        <taxon>Ecdysozoa</taxon>
        <taxon>Arthropoda</taxon>
        <taxon>Hexapoda</taxon>
        <taxon>Insecta</taxon>
        <taxon>Pterygota</taxon>
        <taxon>Neoptera</taxon>
        <taxon>Endopterygota</taxon>
        <taxon>Coleoptera</taxon>
        <taxon>Polyphaga</taxon>
        <taxon>Cucujiformia</taxon>
        <taxon>Tenebrionidae</taxon>
        <taxon>Tenebrionidae incertae sedis</taxon>
        <taxon>Tribolium</taxon>
    </lineage>
</organism>
<dbReference type="InterPro" id="IPR040219">
    <property type="entry name" value="KIAA1143-like"/>
</dbReference>
<feature type="compositionally biased region" description="Basic and acidic residues" evidence="1">
    <location>
        <begin position="1"/>
        <end position="13"/>
    </location>
</feature>
<evidence type="ECO:0000256" key="1">
    <source>
        <dbReference type="SAM" id="MobiDB-lite"/>
    </source>
</evidence>
<feature type="domain" description="DUF4604" evidence="2">
    <location>
        <begin position="32"/>
        <end position="124"/>
    </location>
</feature>
<dbReference type="eggNOG" id="ENOG502S9DQ">
    <property type="taxonomic scope" value="Eukaryota"/>
</dbReference>
<dbReference type="OMA" id="DPQDQED"/>
<feature type="region of interest" description="Disordered" evidence="1">
    <location>
        <begin position="1"/>
        <end position="151"/>
    </location>
</feature>
<name>D6WIW8_TRICA</name>
<dbReference type="HOGENOM" id="CLU_111288_2_0_1"/>
<evidence type="ECO:0000313" key="3">
    <source>
        <dbReference type="EMBL" id="EEZ99638.2"/>
    </source>
</evidence>
<accession>D6WIW8</accession>
<evidence type="ECO:0000313" key="4">
    <source>
        <dbReference type="Proteomes" id="UP000007266"/>
    </source>
</evidence>
<reference evidence="3 4" key="1">
    <citation type="journal article" date="2008" name="Nature">
        <title>The genome of the model beetle and pest Tribolium castaneum.</title>
        <authorList>
            <consortium name="Tribolium Genome Sequencing Consortium"/>
            <person name="Richards S."/>
            <person name="Gibbs R.A."/>
            <person name="Weinstock G.M."/>
            <person name="Brown S.J."/>
            <person name="Denell R."/>
            <person name="Beeman R.W."/>
            <person name="Gibbs R."/>
            <person name="Beeman R.W."/>
            <person name="Brown S.J."/>
            <person name="Bucher G."/>
            <person name="Friedrich M."/>
            <person name="Grimmelikhuijzen C.J."/>
            <person name="Klingler M."/>
            <person name="Lorenzen M."/>
            <person name="Richards S."/>
            <person name="Roth S."/>
            <person name="Schroder R."/>
            <person name="Tautz D."/>
            <person name="Zdobnov E.M."/>
            <person name="Muzny D."/>
            <person name="Gibbs R.A."/>
            <person name="Weinstock G.M."/>
            <person name="Attaway T."/>
            <person name="Bell S."/>
            <person name="Buhay C.J."/>
            <person name="Chandrabose M.N."/>
            <person name="Chavez D."/>
            <person name="Clerk-Blankenburg K.P."/>
            <person name="Cree A."/>
            <person name="Dao M."/>
            <person name="Davis C."/>
            <person name="Chacko J."/>
            <person name="Dinh H."/>
            <person name="Dugan-Rocha S."/>
            <person name="Fowler G."/>
            <person name="Garner T.T."/>
            <person name="Garnes J."/>
            <person name="Gnirke A."/>
            <person name="Hawes A."/>
            <person name="Hernandez J."/>
            <person name="Hines S."/>
            <person name="Holder M."/>
            <person name="Hume J."/>
            <person name="Jhangiani S.N."/>
            <person name="Joshi V."/>
            <person name="Khan Z.M."/>
            <person name="Jackson L."/>
            <person name="Kovar C."/>
            <person name="Kowis A."/>
            <person name="Lee S."/>
            <person name="Lewis L.R."/>
            <person name="Margolis J."/>
            <person name="Morgan M."/>
            <person name="Nazareth L.V."/>
            <person name="Nguyen N."/>
            <person name="Okwuonu G."/>
            <person name="Parker D."/>
            <person name="Richards S."/>
            <person name="Ruiz S.J."/>
            <person name="Santibanez J."/>
            <person name="Savard J."/>
            <person name="Scherer S.E."/>
            <person name="Schneider B."/>
            <person name="Sodergren E."/>
            <person name="Tautz D."/>
            <person name="Vattahil S."/>
            <person name="Villasana D."/>
            <person name="White C.S."/>
            <person name="Wright R."/>
            <person name="Park Y."/>
            <person name="Beeman R.W."/>
            <person name="Lord J."/>
            <person name="Oppert B."/>
            <person name="Lorenzen M."/>
            <person name="Brown S."/>
            <person name="Wang L."/>
            <person name="Savard J."/>
            <person name="Tautz D."/>
            <person name="Richards S."/>
            <person name="Weinstock G."/>
            <person name="Gibbs R.A."/>
            <person name="Liu Y."/>
            <person name="Worley K."/>
            <person name="Weinstock G."/>
            <person name="Elsik C.G."/>
            <person name="Reese J.T."/>
            <person name="Elhaik E."/>
            <person name="Landan G."/>
            <person name="Graur D."/>
            <person name="Arensburger P."/>
            <person name="Atkinson P."/>
            <person name="Beeman R.W."/>
            <person name="Beidler J."/>
            <person name="Brown S.J."/>
            <person name="Demuth J.P."/>
            <person name="Drury D.W."/>
            <person name="Du Y.Z."/>
            <person name="Fujiwara H."/>
            <person name="Lorenzen M."/>
            <person name="Maselli V."/>
            <person name="Osanai M."/>
            <person name="Park Y."/>
            <person name="Robertson H.M."/>
            <person name="Tu Z."/>
            <person name="Wang J.J."/>
            <person name="Wang S."/>
            <person name="Richards S."/>
            <person name="Song H."/>
            <person name="Zhang L."/>
            <person name="Sodergren E."/>
            <person name="Werner D."/>
            <person name="Stanke M."/>
            <person name="Morgenstern B."/>
            <person name="Solovyev V."/>
            <person name="Kosarev P."/>
            <person name="Brown G."/>
            <person name="Chen H.C."/>
            <person name="Ermolaeva O."/>
            <person name="Hlavina W."/>
            <person name="Kapustin Y."/>
            <person name="Kiryutin B."/>
            <person name="Kitts P."/>
            <person name="Maglott D."/>
            <person name="Pruitt K."/>
            <person name="Sapojnikov V."/>
            <person name="Souvorov A."/>
            <person name="Mackey A.J."/>
            <person name="Waterhouse R.M."/>
            <person name="Wyder S."/>
            <person name="Zdobnov E.M."/>
            <person name="Zdobnov E.M."/>
            <person name="Wyder S."/>
            <person name="Kriventseva E.V."/>
            <person name="Kadowaki T."/>
            <person name="Bork P."/>
            <person name="Aranda M."/>
            <person name="Bao R."/>
            <person name="Beermann A."/>
            <person name="Berns N."/>
            <person name="Bolognesi R."/>
            <person name="Bonneton F."/>
            <person name="Bopp D."/>
            <person name="Brown S.J."/>
            <person name="Bucher G."/>
            <person name="Butts T."/>
            <person name="Chaumot A."/>
            <person name="Denell R.E."/>
            <person name="Ferrier D.E."/>
            <person name="Friedrich M."/>
            <person name="Gordon C.M."/>
            <person name="Jindra M."/>
            <person name="Klingler M."/>
            <person name="Lan Q."/>
            <person name="Lattorff H.M."/>
            <person name="Laudet V."/>
            <person name="von Levetsow C."/>
            <person name="Liu Z."/>
            <person name="Lutz R."/>
            <person name="Lynch J.A."/>
            <person name="da Fonseca R.N."/>
            <person name="Posnien N."/>
            <person name="Reuter R."/>
            <person name="Roth S."/>
            <person name="Savard J."/>
            <person name="Schinko J.B."/>
            <person name="Schmitt C."/>
            <person name="Schoppmeier M."/>
            <person name="Schroder R."/>
            <person name="Shippy T.D."/>
            <person name="Simonnet F."/>
            <person name="Marques-Souza H."/>
            <person name="Tautz D."/>
            <person name="Tomoyasu Y."/>
            <person name="Trauner J."/>
            <person name="Van der Zee M."/>
            <person name="Vervoort M."/>
            <person name="Wittkopp N."/>
            <person name="Wimmer E.A."/>
            <person name="Yang X."/>
            <person name="Jones A.K."/>
            <person name="Sattelle D.B."/>
            <person name="Ebert P.R."/>
            <person name="Nelson D."/>
            <person name="Scott J.G."/>
            <person name="Beeman R.W."/>
            <person name="Muthukrishnan S."/>
            <person name="Kramer K.J."/>
            <person name="Arakane Y."/>
            <person name="Beeman R.W."/>
            <person name="Zhu Q."/>
            <person name="Hogenkamp D."/>
            <person name="Dixit R."/>
            <person name="Oppert B."/>
            <person name="Jiang H."/>
            <person name="Zou Z."/>
            <person name="Marshall J."/>
            <person name="Elpidina E."/>
            <person name="Vinokurov K."/>
            <person name="Oppert C."/>
            <person name="Zou Z."/>
            <person name="Evans J."/>
            <person name="Lu Z."/>
            <person name="Zhao P."/>
            <person name="Sumathipala N."/>
            <person name="Altincicek B."/>
            <person name="Vilcinskas A."/>
            <person name="Williams M."/>
            <person name="Hultmark D."/>
            <person name="Hetru C."/>
            <person name="Jiang H."/>
            <person name="Grimmelikhuijzen C.J."/>
            <person name="Hauser F."/>
            <person name="Cazzamali G."/>
            <person name="Williamson M."/>
            <person name="Park Y."/>
            <person name="Li B."/>
            <person name="Tanaka Y."/>
            <person name="Predel R."/>
            <person name="Neupert S."/>
            <person name="Schachtner J."/>
            <person name="Verleyen P."/>
            <person name="Raible F."/>
            <person name="Bork P."/>
            <person name="Friedrich M."/>
            <person name="Walden K.K."/>
            <person name="Robertson H.M."/>
            <person name="Angeli S."/>
            <person name="Foret S."/>
            <person name="Bucher G."/>
            <person name="Schuetz S."/>
            <person name="Maleszka R."/>
            <person name="Wimmer E.A."/>
            <person name="Beeman R.W."/>
            <person name="Lorenzen M."/>
            <person name="Tomoyasu Y."/>
            <person name="Miller S.C."/>
            <person name="Grossmann D."/>
            <person name="Bucher G."/>
        </authorList>
    </citation>
    <scope>NUCLEOTIDE SEQUENCE [LARGE SCALE GENOMIC DNA]</scope>
    <source>
        <strain evidence="3 4">Georgia GA2</strain>
    </source>
</reference>
<dbReference type="EMBL" id="KQ971337">
    <property type="protein sequence ID" value="EEZ99638.2"/>
    <property type="molecule type" value="Genomic_DNA"/>
</dbReference>